<proteinExistence type="predicted"/>
<gene>
    <name evidence="1" type="ORF">DS957_028165</name>
</gene>
<accession>A0A8B3DBG4</accession>
<comment type="caution">
    <text evidence="1">The sequence shown here is derived from an EMBL/GenBank/DDBJ whole genome shotgun (WGS) entry which is preliminary data.</text>
</comment>
<evidence type="ECO:0008006" key="3">
    <source>
        <dbReference type="Google" id="ProtNLM"/>
    </source>
</evidence>
<dbReference type="RefSeq" id="WP_114093175.1">
    <property type="nucleotide sequence ID" value="NZ_CP118532.1"/>
</dbReference>
<dbReference type="EMBL" id="QOUW02000257">
    <property type="protein sequence ID" value="RIV99331.1"/>
    <property type="molecule type" value="Genomic_DNA"/>
</dbReference>
<organism evidence="1 2">
    <name type="scientific">Vibrio harveyi</name>
    <name type="common">Beneckea harveyi</name>
    <dbReference type="NCBI Taxonomy" id="669"/>
    <lineage>
        <taxon>Bacteria</taxon>
        <taxon>Pseudomonadati</taxon>
        <taxon>Pseudomonadota</taxon>
        <taxon>Gammaproteobacteria</taxon>
        <taxon>Vibrionales</taxon>
        <taxon>Vibrionaceae</taxon>
        <taxon>Vibrio</taxon>
    </lineage>
</organism>
<evidence type="ECO:0000313" key="1">
    <source>
        <dbReference type="EMBL" id="RIV99331.1"/>
    </source>
</evidence>
<dbReference type="AlphaFoldDB" id="A0A8B3DBG4"/>
<name>A0A8B3DBG4_VIBHA</name>
<reference evidence="1 2" key="1">
    <citation type="submission" date="2018-08" db="EMBL/GenBank/DDBJ databases">
        <title>Vibrio harveyi strains pathogenic to white snook Centropomus viridis Lockington (1877) and potential probiotic bacteria.</title>
        <authorList>
            <person name="Soto-Rodriguez S."/>
            <person name="Gomez-Gil B."/>
            <person name="Lozano-Olvera R."/>
        </authorList>
    </citation>
    <scope>NUCLEOTIDE SEQUENCE [LARGE SCALE GENOMIC DNA]</scope>
    <source>
        <strain evidence="1 2">CAIM 1508</strain>
    </source>
</reference>
<protein>
    <recommendedName>
        <fullName evidence="3">WYL domain-containing protein</fullName>
    </recommendedName>
</protein>
<sequence>MTTKRKPTTTEQLSFAFELYHRIPKGRKVTAQELQTELSHVGITRDIRTIQRNLDVVVQYLDVDKDTRNKPYGYSRRLTSPFVLGPRESIVLQLAKAMISDALPEQLHYAVESAFQPILSNQRSYPGLQRKQGESTRAGTHSTFCPVETVEELVTIFEPLALALTYQRLITITLKTGETIESMMPLGLLLSIQSFHLIYQSDNNTFDIALHHVAEVKVLTFHFDYPTNFQLHQYSLQPELYGKHIDLDSDRYLTEN</sequence>
<dbReference type="Proteomes" id="UP000253437">
    <property type="component" value="Unassembled WGS sequence"/>
</dbReference>
<evidence type="ECO:0000313" key="2">
    <source>
        <dbReference type="Proteomes" id="UP000253437"/>
    </source>
</evidence>